<evidence type="ECO:0000256" key="5">
    <source>
        <dbReference type="ARBA" id="ARBA00023002"/>
    </source>
</evidence>
<dbReference type="EC" id="1.1.98.2" evidence="7"/>
<protein>
    <submittedName>
        <fullName evidence="7">F420-dependent glucose-6-phosphate dehydrogenase</fullName>
        <ecNumber evidence="7">1.1.98.2</ecNumber>
    </submittedName>
</protein>
<dbReference type="OrthoDB" id="9775082at2"/>
<dbReference type="InterPro" id="IPR050416">
    <property type="entry name" value="FAD-linked_Oxidoreductase"/>
</dbReference>
<dbReference type="SUPFAM" id="SSF51679">
    <property type="entry name" value="Bacterial luciferase-like"/>
    <property type="match status" value="1"/>
</dbReference>
<dbReference type="InterPro" id="IPR016167">
    <property type="entry name" value="FAD-bd_PCMH_sub1"/>
</dbReference>
<dbReference type="Proteomes" id="UP000466345">
    <property type="component" value="Unassembled WGS sequence"/>
</dbReference>
<dbReference type="InterPro" id="IPR011251">
    <property type="entry name" value="Luciferase-like_dom"/>
</dbReference>
<dbReference type="PROSITE" id="PS51387">
    <property type="entry name" value="FAD_PCMH"/>
    <property type="match status" value="1"/>
</dbReference>
<dbReference type="Gene3D" id="3.40.462.20">
    <property type="match status" value="1"/>
</dbReference>
<dbReference type="EMBL" id="WEGJ01000034">
    <property type="protein sequence ID" value="MQY15508.1"/>
    <property type="molecule type" value="Genomic_DNA"/>
</dbReference>
<evidence type="ECO:0000259" key="6">
    <source>
        <dbReference type="PROSITE" id="PS51387"/>
    </source>
</evidence>
<evidence type="ECO:0000256" key="3">
    <source>
        <dbReference type="ARBA" id="ARBA00022630"/>
    </source>
</evidence>
<dbReference type="PANTHER" id="PTHR42973">
    <property type="entry name" value="BINDING OXIDOREDUCTASE, PUTATIVE (AFU_ORTHOLOGUE AFUA_1G17690)-RELATED"/>
    <property type="match status" value="1"/>
</dbReference>
<dbReference type="InterPro" id="IPR006094">
    <property type="entry name" value="Oxid_FAD_bind_N"/>
</dbReference>
<comment type="similarity">
    <text evidence="2">Belongs to the oxygen-dependent FAD-linked oxidoreductase family.</text>
</comment>
<dbReference type="InterPro" id="IPR016166">
    <property type="entry name" value="FAD-bd_PCMH"/>
</dbReference>
<organism evidence="7 8">
    <name type="scientific">Streptomyces smaragdinus</name>
    <dbReference type="NCBI Taxonomy" id="2585196"/>
    <lineage>
        <taxon>Bacteria</taxon>
        <taxon>Bacillati</taxon>
        <taxon>Actinomycetota</taxon>
        <taxon>Actinomycetes</taxon>
        <taxon>Kitasatosporales</taxon>
        <taxon>Streptomycetaceae</taxon>
        <taxon>Streptomyces</taxon>
    </lineage>
</organism>
<feature type="domain" description="FAD-binding PCMH-type" evidence="6">
    <location>
        <begin position="349"/>
        <end position="520"/>
    </location>
</feature>
<name>A0A7K0CPU9_9ACTN</name>
<dbReference type="Gene3D" id="3.20.20.30">
    <property type="entry name" value="Luciferase-like domain"/>
    <property type="match status" value="1"/>
</dbReference>
<gene>
    <name evidence="7" type="primary">fgd_6</name>
    <name evidence="7" type="ORF">SRB5_56900</name>
</gene>
<keyword evidence="8" id="KW-1185">Reference proteome</keyword>
<dbReference type="InterPro" id="IPR036318">
    <property type="entry name" value="FAD-bd_PCMH-like_sf"/>
</dbReference>
<evidence type="ECO:0000256" key="4">
    <source>
        <dbReference type="ARBA" id="ARBA00022827"/>
    </source>
</evidence>
<sequence>MPDYGHELLLGTFITPTAHDPAGVVRLAQLTEAANLDLATFQDHPYNPDHLDTNTLLTWVAAKTERLRVSANVSNLPLRPPAVLARAAASLDLLSGGRFELALGAGGYPRPIRAMGGPELTPGQGVEALEEAIGIIRGIWDTTEPGPLHHEGTHYSLPSVKRGPRPAHDIGLWLGAYKPRMLRLTGRRADGWLPTIPFLEKPGMAEANEIIDEAALAAGRDPREIRRLGNLAGVGFHDNNRGPFRGPPEQWVDELLPLVLEHGFSAFIVATDDPRIIRVFGEEVAPALREAVAAERDSAGVREALVRPAAVLGKRQSGLDYDALPEALAAKAVEPGDRSYDDVRHTYFYTGSPALVVRAETADDVVLALDYARRQHAPVAVRSGGHGLSGRSTLDGGVLIDLSRMNSVEVLDAGTGRIRIGPGARWGEVARELAPYGLAMSSGDYGDVGVGGLATAGGIGYLARKFGLTIDHITAVELVVADGRKIRADAEHHPDLFWAVRGAGGNFGVVTAFELEAYRVGDVAHATVLVDATDTADFLVEYGRLVEEAPREVSSFLNLLPARRGGPVTAQITLVYAGDDTDAAQRALSPFLGAGPVLGQRAELLPYHELIAPAHNRHRGQSRMETRSGMLEHVTPEAAEAIEEIIKSGDVFVFQFRSMGGAVHDIPADRMAWSHRTQQFSVVAGTATGLGDRLDSRWGKLYPLLNGMYLSFETDTDPARLLDAFPEPVLGRLRRLKAEWDPDQVFDRNFSIPPERGALVGTEVSGGR</sequence>
<keyword evidence="3" id="KW-0285">Flavoprotein</keyword>
<evidence type="ECO:0000313" key="8">
    <source>
        <dbReference type="Proteomes" id="UP000466345"/>
    </source>
</evidence>
<dbReference type="GO" id="GO:0071949">
    <property type="term" value="F:FAD binding"/>
    <property type="evidence" value="ECO:0007669"/>
    <property type="project" value="InterPro"/>
</dbReference>
<dbReference type="GO" id="GO:0052749">
    <property type="term" value="F:glucose-6-phosphate dehydrogenase (coenzyme F420) activity"/>
    <property type="evidence" value="ECO:0007669"/>
    <property type="project" value="UniProtKB-EC"/>
</dbReference>
<dbReference type="InterPro" id="IPR006093">
    <property type="entry name" value="Oxy_OxRdtase_FAD_BS"/>
</dbReference>
<dbReference type="Gene3D" id="3.30.43.10">
    <property type="entry name" value="Uridine Diphospho-n-acetylenolpyruvylglucosamine Reductase, domain 2"/>
    <property type="match status" value="1"/>
</dbReference>
<evidence type="ECO:0000313" key="7">
    <source>
        <dbReference type="EMBL" id="MQY15508.1"/>
    </source>
</evidence>
<evidence type="ECO:0000256" key="2">
    <source>
        <dbReference type="ARBA" id="ARBA00005466"/>
    </source>
</evidence>
<dbReference type="AlphaFoldDB" id="A0A7K0CPU9"/>
<keyword evidence="4" id="KW-0274">FAD</keyword>
<proteinExistence type="inferred from homology"/>
<dbReference type="Gene3D" id="3.30.465.10">
    <property type="match status" value="1"/>
</dbReference>
<accession>A0A7K0CPU9</accession>
<dbReference type="PANTHER" id="PTHR42973:SF39">
    <property type="entry name" value="FAD-BINDING PCMH-TYPE DOMAIN-CONTAINING PROTEIN"/>
    <property type="match status" value="1"/>
</dbReference>
<dbReference type="Pfam" id="PF01565">
    <property type="entry name" value="FAD_binding_4"/>
    <property type="match status" value="1"/>
</dbReference>
<evidence type="ECO:0000256" key="1">
    <source>
        <dbReference type="ARBA" id="ARBA00001974"/>
    </source>
</evidence>
<comment type="caution">
    <text evidence="7">The sequence shown here is derived from an EMBL/GenBank/DDBJ whole genome shotgun (WGS) entry which is preliminary data.</text>
</comment>
<dbReference type="SUPFAM" id="SSF56176">
    <property type="entry name" value="FAD-binding/transporter-associated domain-like"/>
    <property type="match status" value="1"/>
</dbReference>
<dbReference type="Pfam" id="PF00296">
    <property type="entry name" value="Bac_luciferase"/>
    <property type="match status" value="1"/>
</dbReference>
<dbReference type="PROSITE" id="PS00862">
    <property type="entry name" value="OX2_COVAL_FAD"/>
    <property type="match status" value="1"/>
</dbReference>
<dbReference type="CDD" id="cd01097">
    <property type="entry name" value="Tetrahydromethanopterin_reductase"/>
    <property type="match status" value="1"/>
</dbReference>
<dbReference type="GO" id="GO:0016705">
    <property type="term" value="F:oxidoreductase activity, acting on paired donors, with incorporation or reduction of molecular oxygen"/>
    <property type="evidence" value="ECO:0007669"/>
    <property type="project" value="InterPro"/>
</dbReference>
<dbReference type="InterPro" id="IPR016169">
    <property type="entry name" value="FAD-bd_PCMH_sub2"/>
</dbReference>
<keyword evidence="5 7" id="KW-0560">Oxidoreductase</keyword>
<dbReference type="RefSeq" id="WP_153456330.1">
    <property type="nucleotide sequence ID" value="NZ_WEGJ01000034.1"/>
</dbReference>
<reference evidence="7 8" key="1">
    <citation type="submission" date="2019-10" db="EMBL/GenBank/DDBJ databases">
        <title>Streptomyces smaragdinus sp. nov. and Streptomyces fabii sp. nov., isolated from the gut of fungus growing-termite Macrotermes natalensis.</title>
        <authorList>
            <person name="Schwitalla J."/>
            <person name="Benndorf R."/>
            <person name="Martin K."/>
            <person name="De Beer W."/>
            <person name="Kaster A.-K."/>
            <person name="Vollmers J."/>
            <person name="Poulsen M."/>
            <person name="Beemelmanns C."/>
        </authorList>
    </citation>
    <scope>NUCLEOTIDE SEQUENCE [LARGE SCALE GENOMIC DNA]</scope>
    <source>
        <strain evidence="7 8">RB5</strain>
    </source>
</reference>
<comment type="cofactor">
    <cofactor evidence="1">
        <name>FAD</name>
        <dbReference type="ChEBI" id="CHEBI:57692"/>
    </cofactor>
</comment>
<dbReference type="InterPro" id="IPR036661">
    <property type="entry name" value="Luciferase-like_sf"/>
</dbReference>